<evidence type="ECO:0000313" key="1">
    <source>
        <dbReference type="EMBL" id="JAH84530.1"/>
    </source>
</evidence>
<reference evidence="1" key="2">
    <citation type="journal article" date="2015" name="Fish Shellfish Immunol.">
        <title>Early steps in the European eel (Anguilla anguilla)-Vibrio vulnificus interaction in the gills: Role of the RtxA13 toxin.</title>
        <authorList>
            <person name="Callol A."/>
            <person name="Pajuelo D."/>
            <person name="Ebbesson L."/>
            <person name="Teles M."/>
            <person name="MacKenzie S."/>
            <person name="Amaro C."/>
        </authorList>
    </citation>
    <scope>NUCLEOTIDE SEQUENCE</scope>
</reference>
<name>A0A0E9W4K6_ANGAN</name>
<dbReference type="EMBL" id="GBXM01024047">
    <property type="protein sequence ID" value="JAH84530.1"/>
    <property type="molecule type" value="Transcribed_RNA"/>
</dbReference>
<sequence>MGFKSPSPFSYFSFLRLARPLLKHKASGLFPLSLP</sequence>
<dbReference type="AlphaFoldDB" id="A0A0E9W4K6"/>
<accession>A0A0E9W4K6</accession>
<protein>
    <submittedName>
        <fullName evidence="1">Uncharacterized protein</fullName>
    </submittedName>
</protein>
<organism evidence="1">
    <name type="scientific">Anguilla anguilla</name>
    <name type="common">European freshwater eel</name>
    <name type="synonym">Muraena anguilla</name>
    <dbReference type="NCBI Taxonomy" id="7936"/>
    <lineage>
        <taxon>Eukaryota</taxon>
        <taxon>Metazoa</taxon>
        <taxon>Chordata</taxon>
        <taxon>Craniata</taxon>
        <taxon>Vertebrata</taxon>
        <taxon>Euteleostomi</taxon>
        <taxon>Actinopterygii</taxon>
        <taxon>Neopterygii</taxon>
        <taxon>Teleostei</taxon>
        <taxon>Anguilliformes</taxon>
        <taxon>Anguillidae</taxon>
        <taxon>Anguilla</taxon>
    </lineage>
</organism>
<proteinExistence type="predicted"/>
<reference evidence="1" key="1">
    <citation type="submission" date="2014-11" db="EMBL/GenBank/DDBJ databases">
        <authorList>
            <person name="Amaro Gonzalez C."/>
        </authorList>
    </citation>
    <scope>NUCLEOTIDE SEQUENCE</scope>
</reference>